<organism evidence="1 2">
    <name type="scientific">Anaerospora hongkongensis</name>
    <dbReference type="NCBI Taxonomy" id="244830"/>
    <lineage>
        <taxon>Bacteria</taxon>
        <taxon>Bacillati</taxon>
        <taxon>Bacillota</taxon>
        <taxon>Negativicutes</taxon>
        <taxon>Selenomonadales</taxon>
        <taxon>Sporomusaceae</taxon>
        <taxon>Anaerospora</taxon>
    </lineage>
</organism>
<dbReference type="RefSeq" id="WP_132082988.1">
    <property type="nucleotide sequence ID" value="NZ_DAIMLW010000116.1"/>
</dbReference>
<dbReference type="Pfam" id="PF04472">
    <property type="entry name" value="SepF"/>
    <property type="match status" value="1"/>
</dbReference>
<comment type="caution">
    <text evidence="1">The sequence shown here is derived from an EMBL/GenBank/DDBJ whole genome shotgun (WGS) entry which is preliminary data.</text>
</comment>
<name>A0A4R1PTA2_9FIRM</name>
<gene>
    <name evidence="1" type="ORF">EV210_11655</name>
</gene>
<evidence type="ECO:0000313" key="1">
    <source>
        <dbReference type="EMBL" id="TCL33953.1"/>
    </source>
</evidence>
<dbReference type="Gene3D" id="3.30.110.150">
    <property type="entry name" value="SepF-like protein"/>
    <property type="match status" value="1"/>
</dbReference>
<dbReference type="Proteomes" id="UP000295063">
    <property type="component" value="Unassembled WGS sequence"/>
</dbReference>
<reference evidence="1 2" key="1">
    <citation type="submission" date="2019-03" db="EMBL/GenBank/DDBJ databases">
        <title>Genomic Encyclopedia of Type Strains, Phase IV (KMG-IV): sequencing the most valuable type-strain genomes for metagenomic binning, comparative biology and taxonomic classification.</title>
        <authorList>
            <person name="Goeker M."/>
        </authorList>
    </citation>
    <scope>NUCLEOTIDE SEQUENCE [LARGE SCALE GENOMIC DNA]</scope>
    <source>
        <strain evidence="1 2">DSM 15969</strain>
    </source>
</reference>
<sequence length="132" mass="15045">MAYGLIDKLTNFLMPVEEAAEFEQLSTRERKAQLRVHVPTALKVFIASPRNEDEVRLLADCLKNNMAVLVNYEHVDELLKQGIHDFLSGVAFVIEGTAERISDNIYMYLPLYAQIEKQLFAVSIPTYVKKKG</sequence>
<dbReference type="OrthoDB" id="9815206at2"/>
<dbReference type="AlphaFoldDB" id="A0A4R1PTA2"/>
<proteinExistence type="predicted"/>
<accession>A0A4R1PTA2</accession>
<protein>
    <submittedName>
        <fullName evidence="1">Cell division inhibitor SepF</fullName>
    </submittedName>
</protein>
<dbReference type="InterPro" id="IPR007561">
    <property type="entry name" value="Cell_div_SepF/SepF-rel"/>
</dbReference>
<dbReference type="InterPro" id="IPR038594">
    <property type="entry name" value="SepF-like_sf"/>
</dbReference>
<dbReference type="EMBL" id="SLUI01000016">
    <property type="protein sequence ID" value="TCL33953.1"/>
    <property type="molecule type" value="Genomic_DNA"/>
</dbReference>
<keyword evidence="2" id="KW-1185">Reference proteome</keyword>
<evidence type="ECO:0000313" key="2">
    <source>
        <dbReference type="Proteomes" id="UP000295063"/>
    </source>
</evidence>
<dbReference type="GO" id="GO:0090529">
    <property type="term" value="P:cell septum assembly"/>
    <property type="evidence" value="ECO:0007669"/>
    <property type="project" value="InterPro"/>
</dbReference>